<reference evidence="1" key="1">
    <citation type="submission" date="2021-01" db="EMBL/GenBank/DDBJ databases">
        <title>Adiantum capillus-veneris genome.</title>
        <authorList>
            <person name="Fang Y."/>
            <person name="Liao Q."/>
        </authorList>
    </citation>
    <scope>NUCLEOTIDE SEQUENCE</scope>
    <source>
        <strain evidence="1">H3</strain>
        <tissue evidence="1">Leaf</tissue>
    </source>
</reference>
<proteinExistence type="predicted"/>
<dbReference type="AlphaFoldDB" id="A0A9D4ZRM6"/>
<gene>
    <name evidence="1" type="ORF">GOP47_0003229</name>
</gene>
<dbReference type="Proteomes" id="UP000886520">
    <property type="component" value="Chromosome 3"/>
</dbReference>
<keyword evidence="2" id="KW-1185">Reference proteome</keyword>
<comment type="caution">
    <text evidence="1">The sequence shown here is derived from an EMBL/GenBank/DDBJ whole genome shotgun (WGS) entry which is preliminary data.</text>
</comment>
<dbReference type="PANTHER" id="PTHR36002:SF1">
    <property type="entry name" value="PYRD"/>
    <property type="match status" value="1"/>
</dbReference>
<dbReference type="OrthoDB" id="1922963at2759"/>
<name>A0A9D4ZRM6_ADICA</name>
<evidence type="ECO:0000313" key="2">
    <source>
        <dbReference type="Proteomes" id="UP000886520"/>
    </source>
</evidence>
<sequence>MDTPSSDMMRSYSVRSDAEVSCCWATRRQPIQREPTSFCRSARVVPVSAQSFTASDAPRLTRCHAIRRDLFNDWNFEDFMAGCA</sequence>
<dbReference type="PANTHER" id="PTHR36002">
    <property type="entry name" value="PYRD"/>
    <property type="match status" value="1"/>
</dbReference>
<evidence type="ECO:0000313" key="1">
    <source>
        <dbReference type="EMBL" id="KAI5083486.1"/>
    </source>
</evidence>
<protein>
    <submittedName>
        <fullName evidence="1">Uncharacterized protein</fullName>
    </submittedName>
</protein>
<organism evidence="1 2">
    <name type="scientific">Adiantum capillus-veneris</name>
    <name type="common">Maidenhair fern</name>
    <dbReference type="NCBI Taxonomy" id="13818"/>
    <lineage>
        <taxon>Eukaryota</taxon>
        <taxon>Viridiplantae</taxon>
        <taxon>Streptophyta</taxon>
        <taxon>Embryophyta</taxon>
        <taxon>Tracheophyta</taxon>
        <taxon>Polypodiopsida</taxon>
        <taxon>Polypodiidae</taxon>
        <taxon>Polypodiales</taxon>
        <taxon>Pteridineae</taxon>
        <taxon>Pteridaceae</taxon>
        <taxon>Vittarioideae</taxon>
        <taxon>Adiantum</taxon>
    </lineage>
</organism>
<accession>A0A9D4ZRM6</accession>
<dbReference type="EMBL" id="JABFUD020000002">
    <property type="protein sequence ID" value="KAI5083486.1"/>
    <property type="molecule type" value="Genomic_DNA"/>
</dbReference>